<reference evidence="1" key="2">
    <citation type="submission" date="2018-08" db="UniProtKB">
        <authorList>
            <consortium name="EnsemblPlants"/>
        </authorList>
    </citation>
    <scope>IDENTIFICATION</scope>
    <source>
        <strain evidence="1">Yugu1</strain>
    </source>
</reference>
<dbReference type="InParanoid" id="K3ZPA5"/>
<keyword evidence="2" id="KW-1185">Reference proteome</keyword>
<name>K3ZPA5_SETIT</name>
<proteinExistence type="predicted"/>
<dbReference type="Gramene" id="KQK95974">
    <property type="protein sequence ID" value="KQK95974"/>
    <property type="gene ID" value="SETIT_028435mg"/>
</dbReference>
<dbReference type="EnsemblPlants" id="KQK95974">
    <property type="protein sequence ID" value="KQK95974"/>
    <property type="gene ID" value="SETIT_028435mg"/>
</dbReference>
<dbReference type="EMBL" id="AGNK02005274">
    <property type="status" value="NOT_ANNOTATED_CDS"/>
    <property type="molecule type" value="Genomic_DNA"/>
</dbReference>
<evidence type="ECO:0000313" key="2">
    <source>
        <dbReference type="Proteomes" id="UP000004995"/>
    </source>
</evidence>
<dbReference type="Proteomes" id="UP000004995">
    <property type="component" value="Unassembled WGS sequence"/>
</dbReference>
<dbReference type="HOGENOM" id="CLU_3072311_0_0_1"/>
<organism evidence="1 2">
    <name type="scientific">Setaria italica</name>
    <name type="common">Foxtail millet</name>
    <name type="synonym">Panicum italicum</name>
    <dbReference type="NCBI Taxonomy" id="4555"/>
    <lineage>
        <taxon>Eukaryota</taxon>
        <taxon>Viridiplantae</taxon>
        <taxon>Streptophyta</taxon>
        <taxon>Embryophyta</taxon>
        <taxon>Tracheophyta</taxon>
        <taxon>Spermatophyta</taxon>
        <taxon>Magnoliopsida</taxon>
        <taxon>Liliopsida</taxon>
        <taxon>Poales</taxon>
        <taxon>Poaceae</taxon>
        <taxon>PACMAD clade</taxon>
        <taxon>Panicoideae</taxon>
        <taxon>Panicodae</taxon>
        <taxon>Paniceae</taxon>
        <taxon>Cenchrinae</taxon>
        <taxon>Setaria</taxon>
    </lineage>
</organism>
<accession>K3ZPA5</accession>
<protein>
    <submittedName>
        <fullName evidence="1">Uncharacterized protein</fullName>
    </submittedName>
</protein>
<reference evidence="2" key="1">
    <citation type="journal article" date="2012" name="Nat. Biotechnol.">
        <title>Reference genome sequence of the model plant Setaria.</title>
        <authorList>
            <person name="Bennetzen J.L."/>
            <person name="Schmutz J."/>
            <person name="Wang H."/>
            <person name="Percifield R."/>
            <person name="Hawkins J."/>
            <person name="Pontaroli A.C."/>
            <person name="Estep M."/>
            <person name="Feng L."/>
            <person name="Vaughn J.N."/>
            <person name="Grimwood J."/>
            <person name="Jenkins J."/>
            <person name="Barry K."/>
            <person name="Lindquist E."/>
            <person name="Hellsten U."/>
            <person name="Deshpande S."/>
            <person name="Wang X."/>
            <person name="Wu X."/>
            <person name="Mitros T."/>
            <person name="Triplett J."/>
            <person name="Yang X."/>
            <person name="Ye C.Y."/>
            <person name="Mauro-Herrera M."/>
            <person name="Wang L."/>
            <person name="Li P."/>
            <person name="Sharma M."/>
            <person name="Sharma R."/>
            <person name="Ronald P.C."/>
            <person name="Panaud O."/>
            <person name="Kellogg E.A."/>
            <person name="Brutnell T.P."/>
            <person name="Doust A.N."/>
            <person name="Tuskan G.A."/>
            <person name="Rokhsar D."/>
            <person name="Devos K.M."/>
        </authorList>
    </citation>
    <scope>NUCLEOTIDE SEQUENCE [LARGE SCALE GENOMIC DNA]</scope>
    <source>
        <strain evidence="2">cv. Yugu1</strain>
    </source>
</reference>
<evidence type="ECO:0000313" key="1">
    <source>
        <dbReference type="EnsemblPlants" id="KQK95974"/>
    </source>
</evidence>
<sequence>MRSKVALFFLFWLLFWGNRRVLPIKKRTGTNQVLIKIQRGFFWLLVCALHLSW</sequence>
<dbReference type="AlphaFoldDB" id="K3ZPA5"/>